<organism evidence="1 2">
    <name type="scientific">Weissella jogaejeotgali</name>
    <dbReference type="NCBI Taxonomy" id="1631871"/>
    <lineage>
        <taxon>Bacteria</taxon>
        <taxon>Bacillati</taxon>
        <taxon>Bacillota</taxon>
        <taxon>Bacilli</taxon>
        <taxon>Lactobacillales</taxon>
        <taxon>Lactobacillaceae</taxon>
        <taxon>Weissella</taxon>
    </lineage>
</organism>
<accession>A0A1L6R940</accession>
<proteinExistence type="predicted"/>
<dbReference type="AlphaFoldDB" id="A0A1L6R940"/>
<evidence type="ECO:0000313" key="2">
    <source>
        <dbReference type="Proteomes" id="UP000185473"/>
    </source>
</evidence>
<dbReference type="KEGG" id="wjo:FOL01_0159"/>
<protein>
    <submittedName>
        <fullName evidence="1">Uncharacterized protein</fullName>
    </submittedName>
</protein>
<keyword evidence="2" id="KW-1185">Reference proteome</keyword>
<dbReference type="Proteomes" id="UP000185473">
    <property type="component" value="Chromosome"/>
</dbReference>
<name>A0A1L6R940_9LACO</name>
<dbReference type="RefSeq" id="WP_075268870.1">
    <property type="nucleotide sequence ID" value="NZ_CP014332.1"/>
</dbReference>
<dbReference type="STRING" id="1631871.FOL01_0159"/>
<reference evidence="1 2" key="1">
    <citation type="submission" date="2016-02" db="EMBL/GenBank/DDBJ databases">
        <title>Complete Genome Sequence of Weissella jogaejeotgali FOL01.</title>
        <authorList>
            <person name="Lee J.-H."/>
            <person name="Ku H.-J."/>
        </authorList>
    </citation>
    <scope>NUCLEOTIDE SEQUENCE [LARGE SCALE GENOMIC DNA]</scope>
    <source>
        <strain evidence="1 2">FOL01</strain>
    </source>
</reference>
<dbReference type="EMBL" id="CP014332">
    <property type="protein sequence ID" value="APS41018.1"/>
    <property type="molecule type" value="Genomic_DNA"/>
</dbReference>
<sequence>MSFLASSGSKKYLSEQLLEADLDKEWPYVWPVYQGVATTEEVDKATLQKLQFLNGLADRKQESLANAIAIAVANVMFPKK</sequence>
<gene>
    <name evidence="1" type="ORF">FOL01_0159</name>
</gene>
<dbReference type="OrthoDB" id="9801785at2"/>
<evidence type="ECO:0000313" key="1">
    <source>
        <dbReference type="EMBL" id="APS41018.1"/>
    </source>
</evidence>